<dbReference type="InterPro" id="IPR008928">
    <property type="entry name" value="6-hairpin_glycosidase_sf"/>
</dbReference>
<dbReference type="PANTHER" id="PTHR46390">
    <property type="entry name" value="MANNOSE-1-PHOSPHATE GUANYLYLTRANSFERASE"/>
    <property type="match status" value="1"/>
</dbReference>
<dbReference type="InterPro" id="IPR012341">
    <property type="entry name" value="6hp_glycosidase-like_sf"/>
</dbReference>
<proteinExistence type="inferred from homology"/>
<dbReference type="STRING" id="588932.DA69_13995"/>
<dbReference type="KEGG" id="bne:DA69_13995"/>
<dbReference type="Gene3D" id="3.90.550.10">
    <property type="entry name" value="Spore Coat Polysaccharide Biosynthesis Protein SpsA, Chain A"/>
    <property type="match status" value="1"/>
</dbReference>
<accession>A0A172Y941</accession>
<dbReference type="InterPro" id="IPR029044">
    <property type="entry name" value="Nucleotide-diphossugar_trans"/>
</dbReference>
<dbReference type="InterPro" id="IPR051161">
    <property type="entry name" value="Mannose-6P_isomerase_type2"/>
</dbReference>
<keyword evidence="6" id="KW-1185">Reference proteome</keyword>
<dbReference type="SUPFAM" id="SSF159283">
    <property type="entry name" value="Guanosine diphospho-D-mannose pyrophosphorylase/mannose-6-phosphate isomerase linker domain"/>
    <property type="match status" value="1"/>
</dbReference>
<gene>
    <name evidence="5" type="ORF">DA69_13995</name>
</gene>
<dbReference type="CDD" id="cd02509">
    <property type="entry name" value="GDP-M1P_Guanylyltransferase"/>
    <property type="match status" value="1"/>
</dbReference>
<dbReference type="GO" id="GO:0016853">
    <property type="term" value="F:isomerase activity"/>
    <property type="evidence" value="ECO:0007669"/>
    <property type="project" value="UniProtKB-KW"/>
</dbReference>
<dbReference type="Pfam" id="PF22640">
    <property type="entry name" value="ManC_GMP_beta-helix"/>
    <property type="match status" value="1"/>
</dbReference>
<name>A0A172Y941_9CAUL</name>
<organism evidence="5 6">
    <name type="scientific">Brevundimonas naejangsanensis</name>
    <dbReference type="NCBI Taxonomy" id="588932"/>
    <lineage>
        <taxon>Bacteria</taxon>
        <taxon>Pseudomonadati</taxon>
        <taxon>Pseudomonadota</taxon>
        <taxon>Alphaproteobacteria</taxon>
        <taxon>Caulobacterales</taxon>
        <taxon>Caulobacteraceae</taxon>
        <taxon>Brevundimonas</taxon>
    </lineage>
</organism>
<feature type="domain" description="MannoseP isomerase/GMP-like beta-helix" evidence="4">
    <location>
        <begin position="283"/>
        <end position="337"/>
    </location>
</feature>
<comment type="similarity">
    <text evidence="1">Belongs to the N-acylglucosamine 2-epimerase family.</text>
</comment>
<dbReference type="Proteomes" id="UP000077603">
    <property type="component" value="Chromosome"/>
</dbReference>
<evidence type="ECO:0000313" key="6">
    <source>
        <dbReference type="Proteomes" id="UP000077603"/>
    </source>
</evidence>
<reference evidence="5 6" key="1">
    <citation type="journal article" date="2014" name="Genome Announc.">
        <title>Genome Sequence of a Promising Hydrogen-Producing Facultative Anaerobic Bacterium, Brevundimonas naejangsanensis Strain B1.</title>
        <authorList>
            <person name="Su H."/>
            <person name="Zhang T."/>
            <person name="Bao M."/>
            <person name="Jiang Y."/>
            <person name="Wang Y."/>
            <person name="Tan T."/>
        </authorList>
    </citation>
    <scope>NUCLEOTIDE SEQUENCE [LARGE SCALE GENOMIC DNA]</scope>
    <source>
        <strain evidence="5 6">B1</strain>
    </source>
</reference>
<keyword evidence="5" id="KW-0548">Nucleotidyltransferase</keyword>
<keyword evidence="5" id="KW-0808">Transferase</keyword>
<dbReference type="InterPro" id="IPR010819">
    <property type="entry name" value="AGE/CE"/>
</dbReference>
<dbReference type="InterPro" id="IPR054566">
    <property type="entry name" value="ManC/GMP-like_b-helix"/>
</dbReference>
<dbReference type="SUPFAM" id="SSF53448">
    <property type="entry name" value="Nucleotide-diphospho-sugar transferases"/>
    <property type="match status" value="1"/>
</dbReference>
<dbReference type="AlphaFoldDB" id="A0A172Y941"/>
<sequence>MNLYPVIMCGGSGTRLWPSSRPSRPKQFIPLAGNRSLFQETAMRVAPLIGDGVMVVVAGTRHRHWVLEQLEQLELQDRTQILLEPEARDSAAAMAAAAAWTLARDPEAVNVFVASDHHVPDHEAFRAAVREAAAAAAADGRIVTLGVKPTSASTAYGYINPEGPGLAAVKAFREKPDRDSAAEFIRDGYLWNSGNFIVSAATLTEELEARAPGVADAARRSLEHLPSGHVQVLGDAFRNAPKISIDYAVMEKTLRASVLAVDFAWSDLGAWDAIAETGEGEFGSHIFEDSEGCLVRAPEGVLVGVLGVSNLAIVAEEDAILVCDLDRAQDVKSVVERVRAAFPQHLDFQQPEPETLDAGGRRFGDWLRQSALPLWATLGQDDDGRFAEALSLDGRVMKLARRARVQARQVWSYAQAGRLGWQGPWRRAVRAGLERLEAEYLRPDGLCRTLLTAEGAPLDETAMLYDQAFVLLALEAGRSHADDPAAVEKTALQIRERLKDWLLPGGGWREQGEHPYQSNAHMHLLEACLAWEEGGGDAAWGAMADDIVDLAQRHFIDPDGGFLREFFDEQWRPAPGEPGRLVEPGHQFEWAWLLARHARLRGDVASIGLARRLFDFGARGISDDRVAVDAINLDGRPRGERARLWPQTEWLKAALILAETAEDGERRRYLLEAADALRALWLYLTPNGVWRDKRLGRKGFINEAAPASSLYHIMGAFGQFSASARRLDLTAADMSKPLG</sequence>
<dbReference type="Gene3D" id="1.50.10.10">
    <property type="match status" value="1"/>
</dbReference>
<evidence type="ECO:0000256" key="1">
    <source>
        <dbReference type="ARBA" id="ARBA00008558"/>
    </source>
</evidence>
<dbReference type="SUPFAM" id="SSF48208">
    <property type="entry name" value="Six-hairpin glycosidases"/>
    <property type="match status" value="1"/>
</dbReference>
<evidence type="ECO:0000256" key="2">
    <source>
        <dbReference type="ARBA" id="ARBA00023235"/>
    </source>
</evidence>
<keyword evidence="2" id="KW-0413">Isomerase</keyword>
<dbReference type="Pfam" id="PF07221">
    <property type="entry name" value="GlcNAc_2-epim"/>
    <property type="match status" value="1"/>
</dbReference>
<dbReference type="eggNOG" id="COG2942">
    <property type="taxonomic scope" value="Bacteria"/>
</dbReference>
<evidence type="ECO:0000259" key="3">
    <source>
        <dbReference type="Pfam" id="PF00483"/>
    </source>
</evidence>
<feature type="domain" description="Nucleotidyl transferase" evidence="3">
    <location>
        <begin position="5"/>
        <end position="277"/>
    </location>
</feature>
<dbReference type="GO" id="GO:0004475">
    <property type="term" value="F:mannose-1-phosphate guanylyltransferase (GTP) activity"/>
    <property type="evidence" value="ECO:0007669"/>
    <property type="project" value="InterPro"/>
</dbReference>
<dbReference type="OrthoDB" id="9806359at2"/>
<dbReference type="PANTHER" id="PTHR46390:SF1">
    <property type="entry name" value="MANNOSE-1-PHOSPHATE GUANYLYLTRANSFERASE"/>
    <property type="match status" value="1"/>
</dbReference>
<protein>
    <submittedName>
        <fullName evidence="5">Mannose-1-phosphate guanylyltransferase</fullName>
    </submittedName>
</protein>
<dbReference type="Pfam" id="PF00483">
    <property type="entry name" value="NTP_transferase"/>
    <property type="match status" value="1"/>
</dbReference>
<dbReference type="InterPro" id="IPR049577">
    <property type="entry name" value="GMPP_N"/>
</dbReference>
<dbReference type="EMBL" id="CP015614">
    <property type="protein sequence ID" value="ANF55743.1"/>
    <property type="molecule type" value="Genomic_DNA"/>
</dbReference>
<dbReference type="GO" id="GO:0005975">
    <property type="term" value="P:carbohydrate metabolic process"/>
    <property type="evidence" value="ECO:0007669"/>
    <property type="project" value="InterPro"/>
</dbReference>
<dbReference type="GO" id="GO:0009298">
    <property type="term" value="P:GDP-mannose biosynthetic process"/>
    <property type="evidence" value="ECO:0007669"/>
    <property type="project" value="TreeGrafter"/>
</dbReference>
<evidence type="ECO:0000259" key="4">
    <source>
        <dbReference type="Pfam" id="PF22640"/>
    </source>
</evidence>
<dbReference type="InterPro" id="IPR005835">
    <property type="entry name" value="NTP_transferase_dom"/>
</dbReference>
<evidence type="ECO:0000313" key="5">
    <source>
        <dbReference type="EMBL" id="ANF55743.1"/>
    </source>
</evidence>
<dbReference type="eggNOG" id="COG0836">
    <property type="taxonomic scope" value="Bacteria"/>
</dbReference>